<name>A0A1S9PFB5_9SPHI</name>
<sequence>MAKTKTRPSMPLSGIIQKIEKLLARERITPADVGGLSEQEKTLLENKLSEILQGSKDTERDRFLEKIEPVMQEDTKNDLWERNHMLISNAIARHLQQHAVMPTKNQIARETGISRQTVAGHIKEYKEHPEFAAEIEQFKFMSHSVLGMVFKRASEGDIRAAKLYFEMVGSIGEQPAGAGNKLNAQNNYIQINNTILSQENLDSLTAEQLRQIENIISSRG</sequence>
<dbReference type="Proteomes" id="UP000189739">
    <property type="component" value="Unassembled WGS sequence"/>
</dbReference>
<reference evidence="1 2" key="1">
    <citation type="submission" date="2016-07" db="EMBL/GenBank/DDBJ databases">
        <title>Genomic analysis of zinc-resistant bacterium Mucilaginibacter pedocola TBZ30.</title>
        <authorList>
            <person name="Huang J."/>
            <person name="Tang J."/>
        </authorList>
    </citation>
    <scope>NUCLEOTIDE SEQUENCE [LARGE SCALE GENOMIC DNA]</scope>
    <source>
        <strain evidence="1 2">TBZ30</strain>
    </source>
</reference>
<dbReference type="RefSeq" id="WP_078348403.1">
    <property type="nucleotide sequence ID" value="NZ_MBTF01000012.1"/>
</dbReference>
<keyword evidence="2" id="KW-1185">Reference proteome</keyword>
<evidence type="ECO:0000313" key="1">
    <source>
        <dbReference type="EMBL" id="OOQ59653.1"/>
    </source>
</evidence>
<organism evidence="1 2">
    <name type="scientific">Mucilaginibacter pedocola</name>
    <dbReference type="NCBI Taxonomy" id="1792845"/>
    <lineage>
        <taxon>Bacteria</taxon>
        <taxon>Pseudomonadati</taxon>
        <taxon>Bacteroidota</taxon>
        <taxon>Sphingobacteriia</taxon>
        <taxon>Sphingobacteriales</taxon>
        <taxon>Sphingobacteriaceae</taxon>
        <taxon>Mucilaginibacter</taxon>
    </lineage>
</organism>
<dbReference type="EMBL" id="MBTF01000012">
    <property type="protein sequence ID" value="OOQ59653.1"/>
    <property type="molecule type" value="Genomic_DNA"/>
</dbReference>
<evidence type="ECO:0000313" key="2">
    <source>
        <dbReference type="Proteomes" id="UP000189739"/>
    </source>
</evidence>
<protein>
    <submittedName>
        <fullName evidence="1">Uncharacterized protein</fullName>
    </submittedName>
</protein>
<accession>A0A1S9PFB5</accession>
<gene>
    <name evidence="1" type="ORF">BC343_05680</name>
</gene>
<dbReference type="AlphaFoldDB" id="A0A1S9PFB5"/>
<proteinExistence type="predicted"/>
<dbReference type="OrthoDB" id="1454428at2"/>
<comment type="caution">
    <text evidence="1">The sequence shown here is derived from an EMBL/GenBank/DDBJ whole genome shotgun (WGS) entry which is preliminary data.</text>
</comment>